<dbReference type="GO" id="GO:0006508">
    <property type="term" value="P:proteolysis"/>
    <property type="evidence" value="ECO:0007669"/>
    <property type="project" value="InterPro"/>
</dbReference>
<evidence type="ECO:0000256" key="1">
    <source>
        <dbReference type="ARBA" id="ARBA00022801"/>
    </source>
</evidence>
<dbReference type="GO" id="GO:0016042">
    <property type="term" value="P:lipid catabolic process"/>
    <property type="evidence" value="ECO:0007669"/>
    <property type="project" value="UniProtKB-KW"/>
</dbReference>
<feature type="region of interest" description="Disordered" evidence="4">
    <location>
        <begin position="295"/>
        <end position="317"/>
    </location>
</feature>
<organism evidence="6 7">
    <name type="scientific">Chara braunii</name>
    <name type="common">Braun's stonewort</name>
    <dbReference type="NCBI Taxonomy" id="69332"/>
    <lineage>
        <taxon>Eukaryota</taxon>
        <taxon>Viridiplantae</taxon>
        <taxon>Streptophyta</taxon>
        <taxon>Charophyceae</taxon>
        <taxon>Charales</taxon>
        <taxon>Characeae</taxon>
        <taxon>Chara</taxon>
    </lineage>
</organism>
<feature type="region of interest" description="Disordered" evidence="4">
    <location>
        <begin position="331"/>
        <end position="383"/>
    </location>
</feature>
<dbReference type="AlphaFoldDB" id="A0A388KF37"/>
<dbReference type="Gramene" id="GBG68616">
    <property type="protein sequence ID" value="GBG68616"/>
    <property type="gene ID" value="CBR_g3157"/>
</dbReference>
<evidence type="ECO:0000313" key="6">
    <source>
        <dbReference type="EMBL" id="GBG68616.1"/>
    </source>
</evidence>
<name>A0A388KF37_CHABU</name>
<keyword evidence="7" id="KW-1185">Reference proteome</keyword>
<feature type="region of interest" description="Disordered" evidence="4">
    <location>
        <begin position="592"/>
        <end position="617"/>
    </location>
</feature>
<evidence type="ECO:0000256" key="3">
    <source>
        <dbReference type="ARBA" id="ARBA00023098"/>
    </source>
</evidence>
<feature type="compositionally biased region" description="Basic and acidic residues" evidence="4">
    <location>
        <begin position="336"/>
        <end position="353"/>
    </location>
</feature>
<proteinExistence type="predicted"/>
<gene>
    <name evidence="6" type="ORF">CBR_g3157</name>
</gene>
<feature type="compositionally biased region" description="Low complexity" evidence="4">
    <location>
        <begin position="99"/>
        <end position="117"/>
    </location>
</feature>
<keyword evidence="1" id="KW-0378">Hydrolase</keyword>
<evidence type="ECO:0000256" key="2">
    <source>
        <dbReference type="ARBA" id="ARBA00022963"/>
    </source>
</evidence>
<dbReference type="EMBL" id="BFEA01000103">
    <property type="protein sequence ID" value="GBG68616.1"/>
    <property type="molecule type" value="Genomic_DNA"/>
</dbReference>
<dbReference type="Gene3D" id="3.40.50.1820">
    <property type="entry name" value="alpha/beta hydrolase"/>
    <property type="match status" value="2"/>
</dbReference>
<dbReference type="OrthoDB" id="9974421at2759"/>
<keyword evidence="2" id="KW-0442">Lipid degradation</keyword>
<feature type="compositionally biased region" description="Basic and acidic residues" evidence="4">
    <location>
        <begin position="299"/>
        <end position="317"/>
    </location>
</feature>
<comment type="caution">
    <text evidence="6">The sequence shown here is derived from an EMBL/GenBank/DDBJ whole genome shotgun (WGS) entry which is preliminary data.</text>
</comment>
<dbReference type="PROSITE" id="PS00708">
    <property type="entry name" value="PRO_ENDOPEP_SER"/>
    <property type="match status" value="1"/>
</dbReference>
<feature type="region of interest" description="Disordered" evidence="4">
    <location>
        <begin position="540"/>
        <end position="570"/>
    </location>
</feature>
<accession>A0A388KF37</accession>
<feature type="region of interest" description="Disordered" evidence="4">
    <location>
        <begin position="99"/>
        <end position="148"/>
    </location>
</feature>
<sequence length="991" mass="106081">MMMMMAGHSTIARVGYGTGLVGLSHHERRVFGVGGEAAKPSGEKQAPSIAASGHVSCVGKAHYVSCGSRGGLRRCSEGARRSTVTAAAAIASSSSSSSSSLAAIASSPSSSSGGALSDGHERVNACPYSLLGGRRRSSREGRRRDVGGVGDDDALRFRTCQTTSRRGGWEAGRSALRRVISGAQCSARPRGIANHHHEVRALQRALDCGRRSLEGSSSYVESRPSPLIVSAAAAAADVARAGVRSQIGWRSPLFRLIAPSQAEVCRSHPIASALLVDRHSQELLRGRVCCSAGASATAGRDRSSSRDAAPEETDWRRRGLTSVIKRRGLMGQSIARSKEPDGRGEGGADRGGEGSELQEWEGQSDRMTGSPFDGEVEGYRAESKPDACKADELHFVRVPHTDWNIALWRYKPYKNCRSSSVGLGILIAPSSLSSNPAKEMVAAATRKHPVLLLAGVGANAFAYDVSPQLSLARELAKMGFDTWICEVRGMGLSHWIKGSGPSDYSVPEDVSDGNAVEYLEKLADEFDRFVPHGDMEVVMSSKSQSSSALASNSSRSAGPPASSESVRGRAMSVVEKVRKTVYGSKAVDVVNGRASAKSQQDKDKEKVESLSGTRTGSTDIGSRLEELRHRLVAVLGSVDPAPRLAQLRDQIANSVGAVELPLLPSIPTLPSMPPMPVMPNMPKIPPMPSMGSLSLLPSLPVLQVSSLRDRLSVMMMEGQKNLELAGPFDWDFDSYLEGDLPAAIEYVVRVSRPDDGKVIAVGHSMGGILLYTAIGRKSLQSKLAAVVTLASALDYAVSDSILKLLLPLDVPVVMDNIPAVPLGLLARLALPLITRPPYTLGWIRQNVSARNAMDPETVRQLLMYNFCSIPVKLLGQLASVFRPGGLTNRDGSKKYMDGLADCPVPVLAFAGDEDTICPPAAVEETISKLPAHLAEYVRVGGGMRGHHYGHYDFLCGRHAKTEVFPVIERFLVRHDRDEHLKWAQSQKESSK</sequence>
<dbReference type="SUPFAM" id="SSF53474">
    <property type="entry name" value="alpha/beta-Hydrolases"/>
    <property type="match status" value="2"/>
</dbReference>
<dbReference type="InterPro" id="IPR029058">
    <property type="entry name" value="AB_hydrolase_fold"/>
</dbReference>
<feature type="domain" description="AB hydrolase-1" evidence="5">
    <location>
        <begin position="727"/>
        <end position="936"/>
    </location>
</feature>
<evidence type="ECO:0000313" key="7">
    <source>
        <dbReference type="Proteomes" id="UP000265515"/>
    </source>
</evidence>
<feature type="compositionally biased region" description="Basic and acidic residues" evidence="4">
    <location>
        <begin position="599"/>
        <end position="608"/>
    </location>
</feature>
<dbReference type="InterPro" id="IPR002471">
    <property type="entry name" value="Pept_S9_AS"/>
</dbReference>
<dbReference type="Pfam" id="PF12697">
    <property type="entry name" value="Abhydrolase_6"/>
    <property type="match status" value="1"/>
</dbReference>
<dbReference type="Proteomes" id="UP000265515">
    <property type="component" value="Unassembled WGS sequence"/>
</dbReference>
<dbReference type="InterPro" id="IPR000073">
    <property type="entry name" value="AB_hydrolase_1"/>
</dbReference>
<evidence type="ECO:0000256" key="4">
    <source>
        <dbReference type="SAM" id="MobiDB-lite"/>
    </source>
</evidence>
<protein>
    <recommendedName>
        <fullName evidence="5">AB hydrolase-1 domain-containing protein</fullName>
    </recommendedName>
</protein>
<dbReference type="GO" id="GO:0004252">
    <property type="term" value="F:serine-type endopeptidase activity"/>
    <property type="evidence" value="ECO:0007669"/>
    <property type="project" value="InterPro"/>
</dbReference>
<dbReference type="PANTHER" id="PTHR11005">
    <property type="entry name" value="LYSOSOMAL ACID LIPASE-RELATED"/>
    <property type="match status" value="1"/>
</dbReference>
<reference evidence="6 7" key="1">
    <citation type="journal article" date="2018" name="Cell">
        <title>The Chara Genome: Secondary Complexity and Implications for Plant Terrestrialization.</title>
        <authorList>
            <person name="Nishiyama T."/>
            <person name="Sakayama H."/>
            <person name="Vries J.D."/>
            <person name="Buschmann H."/>
            <person name="Saint-Marcoux D."/>
            <person name="Ullrich K.K."/>
            <person name="Haas F.B."/>
            <person name="Vanderstraeten L."/>
            <person name="Becker D."/>
            <person name="Lang D."/>
            <person name="Vosolsobe S."/>
            <person name="Rombauts S."/>
            <person name="Wilhelmsson P.K.I."/>
            <person name="Janitza P."/>
            <person name="Kern R."/>
            <person name="Heyl A."/>
            <person name="Rumpler F."/>
            <person name="Villalobos L.I.A.C."/>
            <person name="Clay J.M."/>
            <person name="Skokan R."/>
            <person name="Toyoda A."/>
            <person name="Suzuki Y."/>
            <person name="Kagoshima H."/>
            <person name="Schijlen E."/>
            <person name="Tajeshwar N."/>
            <person name="Catarino B."/>
            <person name="Hetherington A.J."/>
            <person name="Saltykova A."/>
            <person name="Bonnot C."/>
            <person name="Breuninger H."/>
            <person name="Symeonidi A."/>
            <person name="Radhakrishnan G.V."/>
            <person name="Van Nieuwerburgh F."/>
            <person name="Deforce D."/>
            <person name="Chang C."/>
            <person name="Karol K.G."/>
            <person name="Hedrich R."/>
            <person name="Ulvskov P."/>
            <person name="Glockner G."/>
            <person name="Delwiche C.F."/>
            <person name="Petrasek J."/>
            <person name="Van de Peer Y."/>
            <person name="Friml J."/>
            <person name="Beilby M."/>
            <person name="Dolan L."/>
            <person name="Kohara Y."/>
            <person name="Sugano S."/>
            <person name="Fujiyama A."/>
            <person name="Delaux P.-M."/>
            <person name="Quint M."/>
            <person name="TheiBen G."/>
            <person name="Hagemann M."/>
            <person name="Harholt J."/>
            <person name="Dunand C."/>
            <person name="Zachgo S."/>
            <person name="Langdale J."/>
            <person name="Maumus F."/>
            <person name="Straeten D.V.D."/>
            <person name="Gould S.B."/>
            <person name="Rensing S.A."/>
        </authorList>
    </citation>
    <scope>NUCLEOTIDE SEQUENCE [LARGE SCALE GENOMIC DNA]</scope>
    <source>
        <strain evidence="6 7">S276</strain>
    </source>
</reference>
<keyword evidence="3" id="KW-0443">Lipid metabolism</keyword>
<evidence type="ECO:0000259" key="5">
    <source>
        <dbReference type="Pfam" id="PF12697"/>
    </source>
</evidence>
<feature type="compositionally biased region" description="Low complexity" evidence="4">
    <location>
        <begin position="540"/>
        <end position="557"/>
    </location>
</feature>